<dbReference type="GO" id="GO:0106026">
    <property type="term" value="F:Gly-tRNA(Ala) deacylase activity"/>
    <property type="evidence" value="ECO:0007669"/>
    <property type="project" value="UniProtKB-UniRule"/>
</dbReference>
<evidence type="ECO:0000256" key="2">
    <source>
        <dbReference type="HAMAP-Rule" id="MF_00518"/>
    </source>
</evidence>
<keyword evidence="2" id="KW-0963">Cytoplasm</keyword>
<dbReference type="EMBL" id="DXHS01000060">
    <property type="protein sequence ID" value="HIW02382.1"/>
    <property type="molecule type" value="Genomic_DNA"/>
</dbReference>
<comment type="catalytic activity">
    <reaction evidence="2">
        <text>a D-aminoacyl-tRNA + H2O = a tRNA + a D-alpha-amino acid + H(+)</text>
        <dbReference type="Rhea" id="RHEA:13953"/>
        <dbReference type="Rhea" id="RHEA-COMP:10123"/>
        <dbReference type="Rhea" id="RHEA-COMP:10124"/>
        <dbReference type="ChEBI" id="CHEBI:15377"/>
        <dbReference type="ChEBI" id="CHEBI:15378"/>
        <dbReference type="ChEBI" id="CHEBI:59871"/>
        <dbReference type="ChEBI" id="CHEBI:78442"/>
        <dbReference type="ChEBI" id="CHEBI:79333"/>
        <dbReference type="EC" id="3.1.1.96"/>
    </reaction>
</comment>
<dbReference type="SUPFAM" id="SSF69500">
    <property type="entry name" value="DTD-like"/>
    <property type="match status" value="1"/>
</dbReference>
<sequence length="150" mass="16109">MKLVIQRVRSARLSVEGKTVSETGHGLVVYLGVGRGDGERECGIAARKISSLRIFSDEAGKMNLSLKDIGGEALIVSQFTLYGDARKGNRPSFTEAELPEPAEKLYRRVCELTEEAGVTVKRGVFGADMLIDQSCDGPVTIVLDLPPASA</sequence>
<feature type="short sequence motif" description="Gly-cisPro motif, important for rejection of L-amino acids" evidence="2">
    <location>
        <begin position="137"/>
        <end position="138"/>
    </location>
</feature>
<keyword evidence="2" id="KW-0694">RNA-binding</keyword>
<dbReference type="HAMAP" id="MF_00518">
    <property type="entry name" value="Deacylase_Dtd"/>
    <property type="match status" value="1"/>
</dbReference>
<dbReference type="GO" id="GO:0043908">
    <property type="term" value="F:Ser(Gly)-tRNA(Ala) hydrolase activity"/>
    <property type="evidence" value="ECO:0007669"/>
    <property type="project" value="UniProtKB-UniRule"/>
</dbReference>
<dbReference type="Pfam" id="PF02580">
    <property type="entry name" value="Tyr_Deacylase"/>
    <property type="match status" value="1"/>
</dbReference>
<dbReference type="PANTHER" id="PTHR10472:SF5">
    <property type="entry name" value="D-AMINOACYL-TRNA DEACYLASE 1"/>
    <property type="match status" value="1"/>
</dbReference>
<proteinExistence type="inferred from homology"/>
<comment type="domain">
    <text evidence="2">A Gly-cisPro motif from one monomer fits into the active site of the other monomer to allow specific chiral rejection of L-amino acids.</text>
</comment>
<dbReference type="Gene3D" id="3.50.80.10">
    <property type="entry name" value="D-tyrosyl-tRNA(Tyr) deacylase"/>
    <property type="match status" value="1"/>
</dbReference>
<dbReference type="Proteomes" id="UP000823990">
    <property type="component" value="Unassembled WGS sequence"/>
</dbReference>
<dbReference type="NCBIfam" id="TIGR00256">
    <property type="entry name" value="D-aminoacyl-tRNA deacylase"/>
    <property type="match status" value="1"/>
</dbReference>
<name>A0A9D1PYZ9_9FIRM</name>
<comment type="similarity">
    <text evidence="1 2">Belongs to the DTD family.</text>
</comment>
<keyword evidence="2" id="KW-0820">tRNA-binding</keyword>
<reference evidence="3" key="1">
    <citation type="journal article" date="2021" name="PeerJ">
        <title>Extensive microbial diversity within the chicken gut microbiome revealed by metagenomics and culture.</title>
        <authorList>
            <person name="Gilroy R."/>
            <person name="Ravi A."/>
            <person name="Getino M."/>
            <person name="Pursley I."/>
            <person name="Horton D.L."/>
            <person name="Alikhan N.F."/>
            <person name="Baker D."/>
            <person name="Gharbi K."/>
            <person name="Hall N."/>
            <person name="Watson M."/>
            <person name="Adriaenssens E.M."/>
            <person name="Foster-Nyarko E."/>
            <person name="Jarju S."/>
            <person name="Secka A."/>
            <person name="Antonio M."/>
            <person name="Oren A."/>
            <person name="Chaudhuri R.R."/>
            <person name="La Ragione R."/>
            <person name="Hildebrand F."/>
            <person name="Pallen M.J."/>
        </authorList>
    </citation>
    <scope>NUCLEOTIDE SEQUENCE</scope>
    <source>
        <strain evidence="3">12435</strain>
    </source>
</reference>
<evidence type="ECO:0000313" key="3">
    <source>
        <dbReference type="EMBL" id="HIW02382.1"/>
    </source>
</evidence>
<dbReference type="EC" id="3.1.1.-" evidence="2"/>
<dbReference type="GO" id="GO:0019478">
    <property type="term" value="P:D-amino acid catabolic process"/>
    <property type="evidence" value="ECO:0007669"/>
    <property type="project" value="UniProtKB-UniRule"/>
</dbReference>
<reference evidence="3" key="2">
    <citation type="submission" date="2021-04" db="EMBL/GenBank/DDBJ databases">
        <authorList>
            <person name="Gilroy R."/>
        </authorList>
    </citation>
    <scope>NUCLEOTIDE SEQUENCE</scope>
    <source>
        <strain evidence="3">12435</strain>
    </source>
</reference>
<dbReference type="GO" id="GO:0000049">
    <property type="term" value="F:tRNA binding"/>
    <property type="evidence" value="ECO:0007669"/>
    <property type="project" value="UniProtKB-UniRule"/>
</dbReference>
<dbReference type="FunFam" id="3.50.80.10:FF:000001">
    <property type="entry name" value="D-aminoacyl-tRNA deacylase"/>
    <property type="match status" value="1"/>
</dbReference>
<dbReference type="EC" id="3.1.1.96" evidence="2"/>
<organism evidence="3 4">
    <name type="scientific">Candidatus Protoclostridium stercorigallinarum</name>
    <dbReference type="NCBI Taxonomy" id="2838741"/>
    <lineage>
        <taxon>Bacteria</taxon>
        <taxon>Bacillati</taxon>
        <taxon>Bacillota</taxon>
        <taxon>Clostridia</taxon>
        <taxon>Candidatus Protoclostridium</taxon>
    </lineage>
</organism>
<evidence type="ECO:0000313" key="4">
    <source>
        <dbReference type="Proteomes" id="UP000823990"/>
    </source>
</evidence>
<comment type="function">
    <text evidence="2">An aminoacyl-tRNA editing enzyme that deacylates mischarged D-aminoacyl-tRNAs. Also deacylates mischarged glycyl-tRNA(Ala), protecting cells against glycine mischarging by AlaRS. Acts via tRNA-based rather than protein-based catalysis; rejects L-amino acids rather than detecting D-amino acids in the active site. By recycling D-aminoacyl-tRNA to D-amino acids and free tRNA molecules, this enzyme counteracts the toxicity associated with the formation of D-aminoacyl-tRNA entities in vivo and helps enforce protein L-homochirality.</text>
</comment>
<dbReference type="GO" id="GO:0051500">
    <property type="term" value="F:D-tyrosyl-tRNA(Tyr) deacylase activity"/>
    <property type="evidence" value="ECO:0007669"/>
    <property type="project" value="TreeGrafter"/>
</dbReference>
<keyword evidence="2 3" id="KW-0378">Hydrolase</keyword>
<accession>A0A9D1PYZ9</accession>
<dbReference type="GO" id="GO:0005737">
    <property type="term" value="C:cytoplasm"/>
    <property type="evidence" value="ECO:0007669"/>
    <property type="project" value="UniProtKB-SubCell"/>
</dbReference>
<dbReference type="InterPro" id="IPR003732">
    <property type="entry name" value="Daa-tRNA_deacyls_DTD"/>
</dbReference>
<comment type="caution">
    <text evidence="3">The sequence shown here is derived from an EMBL/GenBank/DDBJ whole genome shotgun (WGS) entry which is preliminary data.</text>
</comment>
<protein>
    <recommendedName>
        <fullName evidence="2">D-aminoacyl-tRNA deacylase</fullName>
        <shortName evidence="2">DTD</shortName>
        <ecNumber evidence="2">3.1.1.96</ecNumber>
    </recommendedName>
    <alternativeName>
        <fullName evidence="2">Gly-tRNA(Ala) deacylase</fullName>
        <ecNumber evidence="2">3.1.1.-</ecNumber>
    </alternativeName>
</protein>
<evidence type="ECO:0000256" key="1">
    <source>
        <dbReference type="ARBA" id="ARBA00009673"/>
    </source>
</evidence>
<comment type="catalytic activity">
    <reaction evidence="2">
        <text>glycyl-tRNA(Ala) + H2O = tRNA(Ala) + glycine + H(+)</text>
        <dbReference type="Rhea" id="RHEA:53744"/>
        <dbReference type="Rhea" id="RHEA-COMP:9657"/>
        <dbReference type="Rhea" id="RHEA-COMP:13640"/>
        <dbReference type="ChEBI" id="CHEBI:15377"/>
        <dbReference type="ChEBI" id="CHEBI:15378"/>
        <dbReference type="ChEBI" id="CHEBI:57305"/>
        <dbReference type="ChEBI" id="CHEBI:78442"/>
        <dbReference type="ChEBI" id="CHEBI:78522"/>
    </reaction>
</comment>
<dbReference type="InterPro" id="IPR023509">
    <property type="entry name" value="DTD-like_sf"/>
</dbReference>
<dbReference type="PANTHER" id="PTHR10472">
    <property type="entry name" value="D-TYROSYL-TRNA TYR DEACYLASE"/>
    <property type="match status" value="1"/>
</dbReference>
<dbReference type="AlphaFoldDB" id="A0A9D1PYZ9"/>
<gene>
    <name evidence="2 3" type="primary">dtd</name>
    <name evidence="3" type="ORF">H9892_03500</name>
</gene>
<comment type="subunit">
    <text evidence="2">Homodimer.</text>
</comment>
<comment type="subcellular location">
    <subcellularLocation>
        <location evidence="2">Cytoplasm</location>
    </subcellularLocation>
</comment>